<accession>A0A0R3WD58</accession>
<evidence type="ECO:0000256" key="4">
    <source>
        <dbReference type="RuleBase" id="RU003791"/>
    </source>
</evidence>
<dbReference type="GO" id="GO:0005853">
    <property type="term" value="C:eukaryotic translation elongation factor 1 complex"/>
    <property type="evidence" value="ECO:0007669"/>
    <property type="project" value="InterPro"/>
</dbReference>
<dbReference type="InterPro" id="IPR001326">
    <property type="entry name" value="Transl_elong_EF1B_B/D_CS"/>
</dbReference>
<feature type="domain" description="Translation elongation factor EF1B beta/delta subunit guanine nucleotide exchange" evidence="5">
    <location>
        <begin position="167"/>
        <end position="253"/>
    </location>
</feature>
<dbReference type="FunFam" id="3.30.70.60:FF:000001">
    <property type="entry name" value="Elongation factor 1-beta 1 like"/>
    <property type="match status" value="1"/>
</dbReference>
<dbReference type="InterPro" id="IPR036282">
    <property type="entry name" value="Glutathione-S-Trfase_C_sf"/>
</dbReference>
<dbReference type="AlphaFoldDB" id="A0A0R3WD58"/>
<dbReference type="STRING" id="60517.A0A0R3WD58"/>
<dbReference type="InterPro" id="IPR036219">
    <property type="entry name" value="eEF-1beta-like_sf"/>
</dbReference>
<protein>
    <submittedName>
        <fullName evidence="6">EF1_GNE domain-containing protein</fullName>
    </submittedName>
</protein>
<name>A0A0R3WD58_TAEAS</name>
<proteinExistence type="inferred from homology"/>
<evidence type="ECO:0000259" key="5">
    <source>
        <dbReference type="SMART" id="SM00888"/>
    </source>
</evidence>
<dbReference type="Pfam" id="PF00736">
    <property type="entry name" value="EF1_GNE"/>
    <property type="match status" value="1"/>
</dbReference>
<dbReference type="PANTHER" id="PTHR11595">
    <property type="entry name" value="EF-HAND AND COILED-COIL DOMAIN-CONTAINING FAMILY MEMBER"/>
    <property type="match status" value="1"/>
</dbReference>
<sequence length="253" mass="28437">LTRFGAHFNFRNIHASPLEMGFGDLRRPEGLKCLNEFLLTRSYIEGLLAVIFKIYCINFRFQPSKADVVVFDAVSQAPDAKYLNVLRWYNHVESFGDQRKKLPGKAKDVNFYGPAGVSALTLSKDQDEESEDLFGSSDDEEAEKRHAECIAAYNIKKAAKADKPVAKSMIILDVKPWDDETDMCALEAAVRSIEADGLLWGTSKLVPLVQNLKKLQITCVVEDDKVGTDFLEEEISKFEDYVQSVDIAAFNKL</sequence>
<dbReference type="WBParaSite" id="TASK_0000868501-mRNA-1">
    <property type="protein sequence ID" value="TASK_0000868501-mRNA-1"/>
    <property type="gene ID" value="TASK_0000868501"/>
</dbReference>
<comment type="similarity">
    <text evidence="1 4">Belongs to the EF-1-beta/EF-1-delta family.</text>
</comment>
<dbReference type="GO" id="GO:0005829">
    <property type="term" value="C:cytosol"/>
    <property type="evidence" value="ECO:0007669"/>
    <property type="project" value="TreeGrafter"/>
</dbReference>
<dbReference type="PROSITE" id="PS00825">
    <property type="entry name" value="EF1BD_2"/>
    <property type="match status" value="1"/>
</dbReference>
<keyword evidence="2 4" id="KW-0251">Elongation factor</keyword>
<dbReference type="InterPro" id="IPR014038">
    <property type="entry name" value="EF1B_bsu/dsu_GNE"/>
</dbReference>
<dbReference type="SUPFAM" id="SSF54984">
    <property type="entry name" value="eEF-1beta-like"/>
    <property type="match status" value="1"/>
</dbReference>
<dbReference type="GO" id="GO:0005085">
    <property type="term" value="F:guanyl-nucleotide exchange factor activity"/>
    <property type="evidence" value="ECO:0007669"/>
    <property type="project" value="TreeGrafter"/>
</dbReference>
<dbReference type="SMART" id="SM00888">
    <property type="entry name" value="EF1_GNE"/>
    <property type="match status" value="1"/>
</dbReference>
<dbReference type="PANTHER" id="PTHR11595:SF21">
    <property type="entry name" value="ELONGATION FACTOR 1-BETA"/>
    <property type="match status" value="1"/>
</dbReference>
<dbReference type="SUPFAM" id="SSF47616">
    <property type="entry name" value="GST C-terminal domain-like"/>
    <property type="match status" value="1"/>
</dbReference>
<dbReference type="InterPro" id="IPR014717">
    <property type="entry name" value="Transl_elong_EF1B/ribsomal_bS6"/>
</dbReference>
<keyword evidence="3 4" id="KW-0648">Protein biosynthesis</keyword>
<dbReference type="Gene3D" id="3.30.70.60">
    <property type="match status" value="1"/>
</dbReference>
<evidence type="ECO:0000313" key="6">
    <source>
        <dbReference type="WBParaSite" id="TASK_0000868501-mRNA-1"/>
    </source>
</evidence>
<organism evidence="6">
    <name type="scientific">Taenia asiatica</name>
    <name type="common">Asian tapeworm</name>
    <dbReference type="NCBI Taxonomy" id="60517"/>
    <lineage>
        <taxon>Eukaryota</taxon>
        <taxon>Metazoa</taxon>
        <taxon>Spiralia</taxon>
        <taxon>Lophotrochozoa</taxon>
        <taxon>Platyhelminthes</taxon>
        <taxon>Cestoda</taxon>
        <taxon>Eucestoda</taxon>
        <taxon>Cyclophyllidea</taxon>
        <taxon>Taeniidae</taxon>
        <taxon>Taenia</taxon>
    </lineage>
</organism>
<dbReference type="GO" id="GO:0003746">
    <property type="term" value="F:translation elongation factor activity"/>
    <property type="evidence" value="ECO:0007669"/>
    <property type="project" value="UniProtKB-KW"/>
</dbReference>
<evidence type="ECO:0000256" key="3">
    <source>
        <dbReference type="ARBA" id="ARBA00022917"/>
    </source>
</evidence>
<evidence type="ECO:0000256" key="2">
    <source>
        <dbReference type="ARBA" id="ARBA00022768"/>
    </source>
</evidence>
<dbReference type="InterPro" id="IPR049720">
    <property type="entry name" value="EF1B_bsu/dsu"/>
</dbReference>
<evidence type="ECO:0000256" key="1">
    <source>
        <dbReference type="ARBA" id="ARBA00007411"/>
    </source>
</evidence>
<reference evidence="6" key="1">
    <citation type="submission" date="2017-02" db="UniProtKB">
        <authorList>
            <consortium name="WormBaseParasite"/>
        </authorList>
    </citation>
    <scope>IDENTIFICATION</scope>
</reference>
<dbReference type="CDD" id="cd00292">
    <property type="entry name" value="EF1B"/>
    <property type="match status" value="1"/>
</dbReference>